<dbReference type="EMBL" id="VSSQ01000221">
    <property type="protein sequence ID" value="MPL86375.1"/>
    <property type="molecule type" value="Genomic_DNA"/>
</dbReference>
<organism evidence="5">
    <name type="scientific">bioreactor metagenome</name>
    <dbReference type="NCBI Taxonomy" id="1076179"/>
    <lineage>
        <taxon>unclassified sequences</taxon>
        <taxon>metagenomes</taxon>
        <taxon>ecological metagenomes</taxon>
    </lineage>
</organism>
<dbReference type="GO" id="GO:0016042">
    <property type="term" value="P:lipid catabolic process"/>
    <property type="evidence" value="ECO:0007669"/>
    <property type="project" value="UniProtKB-KW"/>
</dbReference>
<sequence>MQVKKITATLLAVLISLTLHSQSVGLVLSGGGAKGLSHIGVIKALEENNIPIDYVAGTSMGAIVAGLYSIGLSPDEMITLFRSDEFKSWQQGQSEKMYETHIYRRDATPELFGATFNFSRKEKKINYTLPTNLISPYPMDIAFIQLFASSSAAAEYDFNKLMVPFRCVSADIVNKKPYVLRRGGIGEAIRASMTFPFAFKPIMIDSVLMFDGGFYNNFPWDVMIKDFNPDYIIGAKCSTNPTEPDTDDLLAQLENMMMVETNYNIPPEKGVLIDGDYTNVGLLDFEMLDAMVQKGYELAMKNMPEILQRVRERRSAKELSEKRLAFRLKTPQVIFDNINIIPDTLRKGKREFIINTLTNHKKEPVSFEMLKRGYNRVVASGFVNTFYPTARMNKDSLFDMTIRLSERQPFRISIGGNISSSSLNQGYIGLEYRHFSLYPWKVFMDMNLGKFYTGVSLSLRQDFSIKPLLFYEASFTAHRFDYFRGSQTESYLDKLPTSIEENEVFGNIKVGSPVDLNRSIIGKFSITAGRNSYSYYLTDNFTSYDIPDRTGITYVSPSLILERNTTNYRIYPTSGIKQRLSLGYAFMSASYFAGSTSDEIRSDTDIINNRLKLNFFSEVYHSVNKWLTIGSVAELTISSRVVLGDYISTLITTPSFQPTPHSKTLLLKGYRANSFLAVGVNPIFHLSNSVFISTLFSYFQPYRSLIKNSNGTAGFSGSFPKGDFMGNIAAVWQSPVGPVSISASYYPEADVKWYPQFNIGLLLFKNKSLNN</sequence>
<evidence type="ECO:0000256" key="2">
    <source>
        <dbReference type="ARBA" id="ARBA00022963"/>
    </source>
</evidence>
<dbReference type="SUPFAM" id="SSF52151">
    <property type="entry name" value="FabD/lysophospholipase-like"/>
    <property type="match status" value="1"/>
</dbReference>
<evidence type="ECO:0000259" key="4">
    <source>
        <dbReference type="PROSITE" id="PS51635"/>
    </source>
</evidence>
<proteinExistence type="predicted"/>
<evidence type="ECO:0000256" key="3">
    <source>
        <dbReference type="ARBA" id="ARBA00023098"/>
    </source>
</evidence>
<dbReference type="CDD" id="cd07205">
    <property type="entry name" value="Pat_PNPLA6_PNPLA7_NTE1_like"/>
    <property type="match status" value="1"/>
</dbReference>
<dbReference type="Gene3D" id="3.40.1090.10">
    <property type="entry name" value="Cytosolic phospholipase A2 catalytic domain"/>
    <property type="match status" value="2"/>
</dbReference>
<dbReference type="InterPro" id="IPR002641">
    <property type="entry name" value="PNPLA_dom"/>
</dbReference>
<gene>
    <name evidence="5" type="ORF">SDC9_32355</name>
</gene>
<dbReference type="AlphaFoldDB" id="A0A644V5Q6"/>
<evidence type="ECO:0000256" key="1">
    <source>
        <dbReference type="ARBA" id="ARBA00022801"/>
    </source>
</evidence>
<reference evidence="5" key="1">
    <citation type="submission" date="2019-08" db="EMBL/GenBank/DDBJ databases">
        <authorList>
            <person name="Kucharzyk K."/>
            <person name="Murdoch R.W."/>
            <person name="Higgins S."/>
            <person name="Loffler F."/>
        </authorList>
    </citation>
    <scope>NUCLEOTIDE SEQUENCE</scope>
</reference>
<dbReference type="InterPro" id="IPR050301">
    <property type="entry name" value="NTE"/>
</dbReference>
<accession>A0A644V5Q6</accession>
<protein>
    <recommendedName>
        <fullName evidence="4">PNPLA domain-containing protein</fullName>
    </recommendedName>
</protein>
<keyword evidence="2" id="KW-0442">Lipid degradation</keyword>
<name>A0A644V5Q6_9ZZZZ</name>
<dbReference type="PANTHER" id="PTHR14226">
    <property type="entry name" value="NEUROPATHY TARGET ESTERASE/SWISS CHEESE D.MELANOGASTER"/>
    <property type="match status" value="1"/>
</dbReference>
<dbReference type="PROSITE" id="PS51635">
    <property type="entry name" value="PNPLA"/>
    <property type="match status" value="1"/>
</dbReference>
<evidence type="ECO:0000313" key="5">
    <source>
        <dbReference type="EMBL" id="MPL86375.1"/>
    </source>
</evidence>
<dbReference type="Pfam" id="PF01734">
    <property type="entry name" value="Patatin"/>
    <property type="match status" value="1"/>
</dbReference>
<feature type="domain" description="PNPLA" evidence="4">
    <location>
        <begin position="26"/>
        <end position="224"/>
    </location>
</feature>
<keyword evidence="1" id="KW-0378">Hydrolase</keyword>
<dbReference type="Gene3D" id="2.40.160.50">
    <property type="entry name" value="membrane protein fhac: a member of the omp85/tpsb transporter family"/>
    <property type="match status" value="1"/>
</dbReference>
<dbReference type="InterPro" id="IPR016035">
    <property type="entry name" value="Acyl_Trfase/lysoPLipase"/>
</dbReference>
<dbReference type="GO" id="GO:0016787">
    <property type="term" value="F:hydrolase activity"/>
    <property type="evidence" value="ECO:0007669"/>
    <property type="project" value="UniProtKB-KW"/>
</dbReference>
<keyword evidence="3" id="KW-0443">Lipid metabolism</keyword>
<comment type="caution">
    <text evidence="5">The sequence shown here is derived from an EMBL/GenBank/DDBJ whole genome shotgun (WGS) entry which is preliminary data.</text>
</comment>
<dbReference type="PANTHER" id="PTHR14226:SF29">
    <property type="entry name" value="NEUROPATHY TARGET ESTERASE SWS"/>
    <property type="match status" value="1"/>
</dbReference>